<dbReference type="Pfam" id="PF00027">
    <property type="entry name" value="cNMP_binding"/>
    <property type="match status" value="1"/>
</dbReference>
<protein>
    <submittedName>
        <fullName evidence="2">cAMP-binding domain of CRP or a regulatory subunit of cAMP-dependent protein kinases</fullName>
    </submittedName>
</protein>
<reference evidence="3" key="1">
    <citation type="submission" date="2016-10" db="EMBL/GenBank/DDBJ databases">
        <authorList>
            <person name="Varghese N."/>
            <person name="Submissions S."/>
        </authorList>
    </citation>
    <scope>NUCLEOTIDE SEQUENCE [LARGE SCALE GENOMIC DNA]</scope>
    <source>
        <strain evidence="3">DSM 25232 / NCIMB 14723 / 92V</strain>
    </source>
</reference>
<name>A0A1H7X0P5_AQUAM</name>
<evidence type="ECO:0000313" key="3">
    <source>
        <dbReference type="Proteomes" id="UP000198521"/>
    </source>
</evidence>
<keyword evidence="2" id="KW-0418">Kinase</keyword>
<evidence type="ECO:0000313" key="2">
    <source>
        <dbReference type="EMBL" id="SEM26699.1"/>
    </source>
</evidence>
<feature type="domain" description="Cyclic nucleotide-binding" evidence="1">
    <location>
        <begin position="28"/>
        <end position="112"/>
    </location>
</feature>
<keyword evidence="2" id="KW-0808">Transferase</keyword>
<dbReference type="InterPro" id="IPR014710">
    <property type="entry name" value="RmlC-like_jellyroll"/>
</dbReference>
<dbReference type="Gene3D" id="2.60.120.10">
    <property type="entry name" value="Jelly Rolls"/>
    <property type="match status" value="1"/>
</dbReference>
<dbReference type="OrthoDB" id="1092431at2"/>
<dbReference type="GO" id="GO:0016301">
    <property type="term" value="F:kinase activity"/>
    <property type="evidence" value="ECO:0007669"/>
    <property type="project" value="UniProtKB-KW"/>
</dbReference>
<accession>A0A1H7X0P5</accession>
<sequence>MHLQEIFQGLILNETHKKIISEKLKKTTITKGETLLYPDDTASYQYYVEGGCLRSFFTDTSAKEHTIQFAIKDWWISDYTAFFKKGKAILQIECIQDATLLRLSRDDMKAIFDLVPGIERYFRIKTESYISSFQKRIIGDLSKTATEQYVEFVNTYPNIEQLVKNYHIASYLGITSESLSRIRKEITKK</sequence>
<gene>
    <name evidence="2" type="ORF">SAMN04487910_4588</name>
</gene>
<dbReference type="InterPro" id="IPR000595">
    <property type="entry name" value="cNMP-bd_dom"/>
</dbReference>
<dbReference type="SUPFAM" id="SSF51206">
    <property type="entry name" value="cAMP-binding domain-like"/>
    <property type="match status" value="1"/>
</dbReference>
<dbReference type="STRING" id="1038014.SAMN04487910_4588"/>
<evidence type="ECO:0000259" key="1">
    <source>
        <dbReference type="Pfam" id="PF00027"/>
    </source>
</evidence>
<dbReference type="InterPro" id="IPR018490">
    <property type="entry name" value="cNMP-bd_dom_sf"/>
</dbReference>
<organism evidence="2 3">
    <name type="scientific">Aquimarina amphilecti</name>
    <dbReference type="NCBI Taxonomy" id="1038014"/>
    <lineage>
        <taxon>Bacteria</taxon>
        <taxon>Pseudomonadati</taxon>
        <taxon>Bacteroidota</taxon>
        <taxon>Flavobacteriia</taxon>
        <taxon>Flavobacteriales</taxon>
        <taxon>Flavobacteriaceae</taxon>
        <taxon>Aquimarina</taxon>
    </lineage>
</organism>
<dbReference type="AlphaFoldDB" id="A0A1H7X0P5"/>
<dbReference type="RefSeq" id="WP_139195723.1">
    <property type="nucleotide sequence ID" value="NZ_FOAB01000012.1"/>
</dbReference>
<dbReference type="Proteomes" id="UP000198521">
    <property type="component" value="Unassembled WGS sequence"/>
</dbReference>
<proteinExistence type="predicted"/>
<keyword evidence="3" id="KW-1185">Reference proteome</keyword>
<dbReference type="EMBL" id="FOAB01000012">
    <property type="protein sequence ID" value="SEM26699.1"/>
    <property type="molecule type" value="Genomic_DNA"/>
</dbReference>
<dbReference type="CDD" id="cd00038">
    <property type="entry name" value="CAP_ED"/>
    <property type="match status" value="1"/>
</dbReference>